<accession>A0A974PV61</accession>
<proteinExistence type="predicted"/>
<geneLocation type="plasmid" evidence="1 2">
    <name>unnamed2</name>
</geneLocation>
<gene>
    <name evidence="1" type="ORF">EZH22_30555</name>
</gene>
<name>A0A974PV61_9HYPH</name>
<protein>
    <submittedName>
        <fullName evidence="1">Uncharacterized protein</fullName>
    </submittedName>
</protein>
<evidence type="ECO:0000313" key="2">
    <source>
        <dbReference type="Proteomes" id="UP000596427"/>
    </source>
</evidence>
<keyword evidence="2" id="KW-1185">Reference proteome</keyword>
<sequence length="186" mass="20277">MTYQPPGLSHDVQRERALMLCGAIVPVLCALEAAGLVGDSPSERMDLFHVDRIDNLVSFSRLTKGDGTFIDLRSDAPAVLASLELASISRPLAEVVSNLPGHAASRPRRPIQMSHEEAAEFRITVRADNKGVDQWAGRRAAQVARQEAADTPLSRFAAARRTLYVQNILILRQVRAFRGVAALLGL</sequence>
<dbReference type="EMBL" id="CP063364">
    <property type="protein sequence ID" value="QRG10071.1"/>
    <property type="molecule type" value="Genomic_DNA"/>
</dbReference>
<dbReference type="KEGG" id="xdi:EZH22_30555"/>
<dbReference type="Proteomes" id="UP000596427">
    <property type="component" value="Plasmid unnamed2"/>
</dbReference>
<dbReference type="AlphaFoldDB" id="A0A974PV61"/>
<reference evidence="1 2" key="1">
    <citation type="submission" date="2020-10" db="EMBL/GenBank/DDBJ databases">
        <title>Degradation of 1,4-Dioxane by Xanthobacter sp. YN2, via a Novel Group-2 Soluble Di-Iron Monooxygenase.</title>
        <authorList>
            <person name="Ma F."/>
            <person name="Wang Y."/>
            <person name="Yang J."/>
            <person name="Guo H."/>
            <person name="Su D."/>
            <person name="Yu L."/>
        </authorList>
    </citation>
    <scope>NUCLEOTIDE SEQUENCE [LARGE SCALE GENOMIC DNA]</scope>
    <source>
        <strain evidence="1 2">YN2</strain>
        <plasmid evidence="1 2">unnamed2</plasmid>
    </source>
</reference>
<dbReference type="RefSeq" id="WP_203196952.1">
    <property type="nucleotide sequence ID" value="NZ_CP063364.1"/>
</dbReference>
<evidence type="ECO:0000313" key="1">
    <source>
        <dbReference type="EMBL" id="QRG10071.1"/>
    </source>
</evidence>
<organism evidence="1 2">
    <name type="scientific">Xanthobacter dioxanivorans</name>
    <dbReference type="NCBI Taxonomy" id="2528964"/>
    <lineage>
        <taxon>Bacteria</taxon>
        <taxon>Pseudomonadati</taxon>
        <taxon>Pseudomonadota</taxon>
        <taxon>Alphaproteobacteria</taxon>
        <taxon>Hyphomicrobiales</taxon>
        <taxon>Xanthobacteraceae</taxon>
        <taxon>Xanthobacter</taxon>
    </lineage>
</organism>
<keyword evidence="1" id="KW-0614">Plasmid</keyword>